<protein>
    <submittedName>
        <fullName evidence="2">Putative antirepressor protein</fullName>
    </submittedName>
</protein>
<dbReference type="EMBL" id="AHIE01000017">
    <property type="protein sequence ID" value="EHU00480.1"/>
    <property type="molecule type" value="Genomic_DNA"/>
</dbReference>
<accession>H3RDP1</accession>
<sequence length="171" mass="19303">MVAGVAYVAMKPIVENIGLDWKSQYAKLVSQREKFGCGDITIPTKGGVQQMLCIPLKKLNGWLFSINPAKVRDAVREGLIRYQEECFTALHDYWSKGVATNPRTPKKQEDKKSRYHVRVIVYDNLFGGCVEFQGRADTFRGIASGVATDMGFKPTGFIEQPYAVEKMRKVY</sequence>
<evidence type="ECO:0000313" key="3">
    <source>
        <dbReference type="Proteomes" id="UP000005050"/>
    </source>
</evidence>
<dbReference type="Proteomes" id="UP000005050">
    <property type="component" value="Unassembled WGS sequence"/>
</dbReference>
<dbReference type="PATRIC" id="fig|660596.6.peg.2164"/>
<organism evidence="2 3">
    <name type="scientific">Pantoea stewartii subsp. stewartii DC283</name>
    <dbReference type="NCBI Taxonomy" id="660596"/>
    <lineage>
        <taxon>Bacteria</taxon>
        <taxon>Pseudomonadati</taxon>
        <taxon>Pseudomonadota</taxon>
        <taxon>Gammaproteobacteria</taxon>
        <taxon>Enterobacterales</taxon>
        <taxon>Erwiniaceae</taxon>
        <taxon>Pantoea</taxon>
    </lineage>
</organism>
<reference evidence="2 3" key="1">
    <citation type="journal article" date="2012" name="Mol. Microbiol.">
        <title>The genetic and structural basis of two distinct terminal side branch residues in stewartan and amylovoran exopolysaccharides and their potential role in host adaptation.</title>
        <authorList>
            <person name="Wang X."/>
            <person name="Yang F."/>
            <person name="von Bodman S.B."/>
        </authorList>
    </citation>
    <scope>NUCLEOTIDE SEQUENCE [LARGE SCALE GENOMIC DNA]</scope>
    <source>
        <strain evidence="2 3">DC283</strain>
    </source>
</reference>
<comment type="caution">
    <text evidence="2">The sequence shown here is derived from an EMBL/GenBank/DDBJ whole genome shotgun (WGS) entry which is preliminary data.</text>
</comment>
<dbReference type="PRINTS" id="PR01994">
    <property type="entry name" value="ANTIREPRESSR"/>
</dbReference>
<dbReference type="InterPro" id="IPR018875">
    <property type="entry name" value="Antirepressor_Ant_N"/>
</dbReference>
<proteinExistence type="predicted"/>
<name>H3RDP1_PANSE</name>
<dbReference type="STRING" id="660596.DSJ_12265"/>
<dbReference type="Pfam" id="PF10547">
    <property type="entry name" value="P22_AR_N"/>
    <property type="match status" value="1"/>
</dbReference>
<feature type="domain" description="Antirepressor protein ant N-terminal" evidence="1">
    <location>
        <begin position="3"/>
        <end position="99"/>
    </location>
</feature>
<gene>
    <name evidence="2" type="ORF">CKS_2636</name>
</gene>
<evidence type="ECO:0000313" key="2">
    <source>
        <dbReference type="EMBL" id="EHU00480.1"/>
    </source>
</evidence>
<evidence type="ECO:0000259" key="1">
    <source>
        <dbReference type="Pfam" id="PF10547"/>
    </source>
</evidence>
<dbReference type="AlphaFoldDB" id="H3RDP1"/>